<keyword evidence="4" id="KW-0677">Repeat</keyword>
<evidence type="ECO:0000256" key="5">
    <source>
        <dbReference type="ARBA" id="ARBA00022982"/>
    </source>
</evidence>
<gene>
    <name evidence="9" type="ORF">DENIS_1727</name>
</gene>
<keyword evidence="2" id="KW-0004">4Fe-4S</keyword>
<dbReference type="AlphaFoldDB" id="A0A401FUZ4"/>
<evidence type="ECO:0000313" key="10">
    <source>
        <dbReference type="Proteomes" id="UP000288096"/>
    </source>
</evidence>
<proteinExistence type="predicted"/>
<sequence>MSDYYLFQDSEKCIGCHSCEVACKVNKNLTQGPRPCRVIGVGPRSVGGVPRTAYVFMSCFHCENPWCVAACPTGAMQKREKDGIVFVDPDLCVGCKACIASCPWSAPQWNPETGKVVKCDYCMDRIDQGLKPACVTVCTTQCLHFGKPDEMPNIRQERHARKVAVLGNIGVTIPGGEADVEKEILRLNGQNGEGSCEQNMAEDSQPYFPFVEQEKEQGGNGKKNLS</sequence>
<dbReference type="OrthoDB" id="9789030at2"/>
<keyword evidence="1" id="KW-0813">Transport</keyword>
<dbReference type="InterPro" id="IPR050954">
    <property type="entry name" value="ET_IronSulfur_Cluster-Binding"/>
</dbReference>
<accession>A0A401FUZ4</accession>
<reference evidence="10" key="1">
    <citation type="submission" date="2017-11" db="EMBL/GenBank/DDBJ databases">
        <authorList>
            <person name="Watanabe M."/>
            <person name="Kojima H."/>
        </authorList>
    </citation>
    <scope>NUCLEOTIDE SEQUENCE [LARGE SCALE GENOMIC DNA]</scope>
    <source>
        <strain evidence="10">Tokyo 01</strain>
    </source>
</reference>
<dbReference type="PROSITE" id="PS00198">
    <property type="entry name" value="4FE4S_FER_1"/>
    <property type="match status" value="1"/>
</dbReference>
<dbReference type="PROSITE" id="PS51379">
    <property type="entry name" value="4FE4S_FER_2"/>
    <property type="match status" value="3"/>
</dbReference>
<dbReference type="InterPro" id="IPR017896">
    <property type="entry name" value="4Fe4S_Fe-S-bd"/>
</dbReference>
<keyword evidence="5" id="KW-0249">Electron transport</keyword>
<keyword evidence="10" id="KW-1185">Reference proteome</keyword>
<dbReference type="CDD" id="cd10553">
    <property type="entry name" value="PhsB_like"/>
    <property type="match status" value="1"/>
</dbReference>
<reference evidence="10" key="2">
    <citation type="submission" date="2019-01" db="EMBL/GenBank/DDBJ databases">
        <title>Genome sequence of Desulfonema ishimotonii strain Tokyo 01.</title>
        <authorList>
            <person name="Fukui M."/>
        </authorList>
    </citation>
    <scope>NUCLEOTIDE SEQUENCE [LARGE SCALE GENOMIC DNA]</scope>
    <source>
        <strain evidence="10">Tokyo 01</strain>
    </source>
</reference>
<evidence type="ECO:0000256" key="2">
    <source>
        <dbReference type="ARBA" id="ARBA00022485"/>
    </source>
</evidence>
<evidence type="ECO:0000256" key="3">
    <source>
        <dbReference type="ARBA" id="ARBA00022723"/>
    </source>
</evidence>
<dbReference type="Pfam" id="PF13247">
    <property type="entry name" value="Fer4_11"/>
    <property type="match status" value="1"/>
</dbReference>
<protein>
    <submittedName>
        <fullName evidence="9">4Fe-4S ferredoxin</fullName>
    </submittedName>
</protein>
<keyword evidence="6" id="KW-0408">Iron</keyword>
<evidence type="ECO:0000256" key="7">
    <source>
        <dbReference type="ARBA" id="ARBA00023014"/>
    </source>
</evidence>
<evidence type="ECO:0000259" key="8">
    <source>
        <dbReference type="PROSITE" id="PS51379"/>
    </source>
</evidence>
<dbReference type="PANTHER" id="PTHR43177">
    <property type="entry name" value="PROTEIN NRFC"/>
    <property type="match status" value="1"/>
</dbReference>
<dbReference type="InterPro" id="IPR017900">
    <property type="entry name" value="4Fe4S_Fe_S_CS"/>
</dbReference>
<dbReference type="GO" id="GO:0046872">
    <property type="term" value="F:metal ion binding"/>
    <property type="evidence" value="ECO:0007669"/>
    <property type="project" value="UniProtKB-KW"/>
</dbReference>
<dbReference type="GO" id="GO:0051539">
    <property type="term" value="F:4 iron, 4 sulfur cluster binding"/>
    <property type="evidence" value="ECO:0007669"/>
    <property type="project" value="UniProtKB-KW"/>
</dbReference>
<evidence type="ECO:0000313" key="9">
    <source>
        <dbReference type="EMBL" id="GBC60768.1"/>
    </source>
</evidence>
<dbReference type="Gene3D" id="3.30.70.20">
    <property type="match status" value="2"/>
</dbReference>
<name>A0A401FUZ4_9BACT</name>
<dbReference type="EMBL" id="BEXT01000001">
    <property type="protein sequence ID" value="GBC60768.1"/>
    <property type="molecule type" value="Genomic_DNA"/>
</dbReference>
<dbReference type="RefSeq" id="WP_124328143.1">
    <property type="nucleotide sequence ID" value="NZ_BEXT01000001.1"/>
</dbReference>
<evidence type="ECO:0000256" key="6">
    <source>
        <dbReference type="ARBA" id="ARBA00023004"/>
    </source>
</evidence>
<evidence type="ECO:0000256" key="1">
    <source>
        <dbReference type="ARBA" id="ARBA00022448"/>
    </source>
</evidence>
<dbReference type="PANTHER" id="PTHR43177:SF5">
    <property type="entry name" value="ANAEROBIC DIMETHYL SULFOXIDE REDUCTASE CHAIN B-RELATED"/>
    <property type="match status" value="1"/>
</dbReference>
<comment type="caution">
    <text evidence="9">The sequence shown here is derived from an EMBL/GenBank/DDBJ whole genome shotgun (WGS) entry which is preliminary data.</text>
</comment>
<organism evidence="9 10">
    <name type="scientific">Desulfonema ishimotonii</name>
    <dbReference type="NCBI Taxonomy" id="45657"/>
    <lineage>
        <taxon>Bacteria</taxon>
        <taxon>Pseudomonadati</taxon>
        <taxon>Thermodesulfobacteriota</taxon>
        <taxon>Desulfobacteria</taxon>
        <taxon>Desulfobacterales</taxon>
        <taxon>Desulfococcaceae</taxon>
        <taxon>Desulfonema</taxon>
    </lineage>
</organism>
<dbReference type="SUPFAM" id="SSF54862">
    <property type="entry name" value="4Fe-4S ferredoxins"/>
    <property type="match status" value="1"/>
</dbReference>
<evidence type="ECO:0000256" key="4">
    <source>
        <dbReference type="ARBA" id="ARBA00022737"/>
    </source>
</evidence>
<keyword evidence="7" id="KW-0411">Iron-sulfur</keyword>
<feature type="domain" description="4Fe-4S ferredoxin-type" evidence="8">
    <location>
        <begin position="50"/>
        <end position="81"/>
    </location>
</feature>
<dbReference type="Pfam" id="PF00037">
    <property type="entry name" value="Fer4"/>
    <property type="match status" value="1"/>
</dbReference>
<dbReference type="Proteomes" id="UP000288096">
    <property type="component" value="Unassembled WGS sequence"/>
</dbReference>
<feature type="domain" description="4Fe-4S ferredoxin-type" evidence="8">
    <location>
        <begin position="83"/>
        <end position="112"/>
    </location>
</feature>
<feature type="domain" description="4Fe-4S ferredoxin-type" evidence="8">
    <location>
        <begin position="4"/>
        <end position="34"/>
    </location>
</feature>
<keyword evidence="3" id="KW-0479">Metal-binding</keyword>